<feature type="domain" description="AAA+ ATPase" evidence="2">
    <location>
        <begin position="308"/>
        <end position="478"/>
    </location>
</feature>
<evidence type="ECO:0000259" key="2">
    <source>
        <dbReference type="SMART" id="SM00382"/>
    </source>
</evidence>
<organism evidence="3 4">
    <name type="scientific">Draconibacterium aestuarii</name>
    <dbReference type="NCBI Taxonomy" id="2998507"/>
    <lineage>
        <taxon>Bacteria</taxon>
        <taxon>Pseudomonadati</taxon>
        <taxon>Bacteroidota</taxon>
        <taxon>Bacteroidia</taxon>
        <taxon>Marinilabiliales</taxon>
        <taxon>Prolixibacteraceae</taxon>
        <taxon>Draconibacterium</taxon>
    </lineage>
</organism>
<dbReference type="InterPro" id="IPR056884">
    <property type="entry name" value="NPHP3-like_N"/>
</dbReference>
<name>A0A9X3J4V7_9BACT</name>
<evidence type="ECO:0000256" key="1">
    <source>
        <dbReference type="ARBA" id="ARBA00022737"/>
    </source>
</evidence>
<proteinExistence type="predicted"/>
<dbReference type="InterPro" id="IPR027417">
    <property type="entry name" value="P-loop_NTPase"/>
</dbReference>
<dbReference type="Proteomes" id="UP001145087">
    <property type="component" value="Unassembled WGS sequence"/>
</dbReference>
<sequence length="2140" mass="249698">MQKQVSEAPESNAGDDFHVLWTIKKTFDLLNFEDNGLKAITIEGIDPKNAVKIDPYGNKLLGVDIAEYFGGESFKDSQKVIISQLKYSTRRVTENWTLAKLYAGKKSGSTDGSVLHRLAQIFKTFLDEYGRDLVLKKLRLKFISNRNINSDQKKLILDVQDFLKGREARTNAKTVFNFSSKEEVLKKIYAATKLSSTEFTDFLRLLDFEDCGTESSYYQELEIIEALRNVGVQNVNQSDSLFRMVWRKMLPEAISLKKNKITEIDLLHCLNMSMERLFPVSQKFEKIEKIVDRKQIPNLIKDINSNETGKPICLHGGAGIGKSTITQLIKQNFSNESEVILFDCYGSGSYLNTSDSRHLHREAILQISNEIAKKIGSPYLLSNESESYILVREFKRRVEDAISILRKRNSTSLLVLIIDAADNSVTAAQKDKTRSFIRDLVNESYSDGFRLVVTSRSHRVDSLGLPEGCKKIPIDPFDIEETEKHLKFSYPDSTKKETMDFHHLTNGIPRVQSYALELKRKGIKQVINYLKPNGKQVEDLIQERINESARRLGNNGETIIDTFFSSLISLPRPVPLAYISALSDLSEDVLLDLSTDIWHGLVLNDNQFSFRDEDFENYIRERYKTDEVILQRIADLFLHKANEDDYASINLGISLFDARYHERLKNVVLDEEYKSLPKDPIRNKEVYIKRTKLAMKVCSEEDDNLTFFKLAFIAADAAKTDAALNGLLIENADLVASFGESDSLQRLYAESEEKTWSGSFYYQLAAIYSRQVNSAELATRYLKTASKWLEWRNRQKDIDEPRHYQITDSDIANGAEAHLRVFGSQAAFDWLNGWRPKEAVFRATSVLLNNILRYSKEKQIQEWIKPLRLPIHAKLILLDKLKFSENIPFDLDIVYDSVSHLLSKGIKFKIYMMPLILSFCEIYLRKSPSNNDKVIELLKFIDVQLPDHVPTLMDSSYRDDKEKVSIDSSLRKYSLNALLSKSHLELEDIYPERYKKPDKEESYDSRRYREDEKRKFNQFYSHALSIYKLRTDVLENNNEGDALQRFQEICEKIKGDWELRHYDNHWAQYKLNFLALVIIDILPFFKHDEKLINSIVQSFENKNQNRISLRISIAQKLSKLKVHIKSIYQLLNEVDELIENSTLTSSEMVDFYIRSAKIIRNIDKDASKYYLDKAIDAVAEIDIEAQEQIKCLYNLSQSGLPKTNPRLAFEFARFVEFCEGRLSGYDNFPIEEGIKGISNLDCASSFAILCRWTHRNKIKITEHILSVLQVSIEKDFISPNIGASLLPLNIYYWKSYTKYIKALIQRFDDTGDSKQKSIFVQNILRDISINCSPFEKRETVETIFETIKDGRLIDREVLQNFKKYHQFISNLNEEKDDENDSIKKIYKKDATNQELEKVDLSKIDIYSTSSLNSAISKIKSTNEYFYVRAEISQFLNDVKQTCTPQNYVHHLDAFLDVNPELLSFYTFEDALKDRLEEWSFHPLVKQWKKDNFEKALKIWFSNFNWNEGIYYAGIRKFADIFSIEDSELGTIIFTILPEKIEELSATAIYETISFLKTYLNSEENEDLIAWILPKWNSKIKDTFADGIWTDNYMPSRNPEEVVAQTLRFCLGHPDKRIRWRGMHSLRRIVNSDNSSILGVFLNNQNKKSCLPHQHNSYMFFWISAKLYLWICIERLSLEKPSLISQFKDEIYEELHNKDLPHVLILYFIKQTCLNLIENNKTLFTEGEITTINQLLMSQMKSIKEERYQRKQRKYNSQQNTWKFDFDTMDTLPYWYDGLARCFNLSEYDVADLADKIISEEWGYSGNCNNDHVQGDWHLTSNRHGSLPTIENMRSYYEYHAMFCVASKLLEKEPLLEREEDYWGTWDYWLDSQTLTLEEFWLADLRDPIPLERKFWVKEFDNFDEDWKNNIDDNYYDKIVGYKAESEPIVIPVYGGYTRYFGENNESISIRSAIVTPQTSESLLRALQTAKDNLDFTIPLEDDELKTEEDKFKLIGWLKENHSEHDGLDQKDPFSRGESKSFIVLGNEVEKLHQIEYSMDYKHAFYKNENVFEYQNWSDENDRKHYDSFESSGAMAKIKVNFLLEFLKKRSMDLILGCTISRRLKERDYDSGLKRKNETKLFLIKTNGEVKTIRGINYKIG</sequence>
<dbReference type="SUPFAM" id="SSF52540">
    <property type="entry name" value="P-loop containing nucleoside triphosphate hydrolases"/>
    <property type="match status" value="1"/>
</dbReference>
<dbReference type="RefSeq" id="WP_343331567.1">
    <property type="nucleotide sequence ID" value="NZ_JAPOHD010000005.1"/>
</dbReference>
<gene>
    <name evidence="3" type="ORF">OU798_02710</name>
</gene>
<reference evidence="3" key="1">
    <citation type="submission" date="2022-11" db="EMBL/GenBank/DDBJ databases">
        <title>Marilongibacter aestuarii gen. nov., sp. nov., isolated from tidal flat sediment.</title>
        <authorList>
            <person name="Jiayan W."/>
        </authorList>
    </citation>
    <scope>NUCLEOTIDE SEQUENCE</scope>
    <source>
        <strain evidence="3">Z1-6</strain>
    </source>
</reference>
<dbReference type="Gene3D" id="3.40.50.300">
    <property type="entry name" value="P-loop containing nucleotide triphosphate hydrolases"/>
    <property type="match status" value="1"/>
</dbReference>
<dbReference type="Pfam" id="PF24883">
    <property type="entry name" value="NPHP3_N"/>
    <property type="match status" value="1"/>
</dbReference>
<dbReference type="InterPro" id="IPR003593">
    <property type="entry name" value="AAA+_ATPase"/>
</dbReference>
<keyword evidence="4" id="KW-1185">Reference proteome</keyword>
<protein>
    <submittedName>
        <fullName evidence="3">NACHT domain-containing protein</fullName>
    </submittedName>
</protein>
<accession>A0A9X3J4V7</accession>
<comment type="caution">
    <text evidence="3">The sequence shown here is derived from an EMBL/GenBank/DDBJ whole genome shotgun (WGS) entry which is preliminary data.</text>
</comment>
<dbReference type="EMBL" id="JAPOHD010000005">
    <property type="protein sequence ID" value="MCY1719232.1"/>
    <property type="molecule type" value="Genomic_DNA"/>
</dbReference>
<keyword evidence="1" id="KW-0677">Repeat</keyword>
<dbReference type="SMART" id="SM00382">
    <property type="entry name" value="AAA"/>
    <property type="match status" value="1"/>
</dbReference>
<evidence type="ECO:0000313" key="4">
    <source>
        <dbReference type="Proteomes" id="UP001145087"/>
    </source>
</evidence>
<evidence type="ECO:0000313" key="3">
    <source>
        <dbReference type="EMBL" id="MCY1719232.1"/>
    </source>
</evidence>